<comment type="similarity">
    <text evidence="1">Belongs to the thioesterase PaaI family.</text>
</comment>
<dbReference type="Pfam" id="PF03061">
    <property type="entry name" value="4HBT"/>
    <property type="match status" value="1"/>
</dbReference>
<dbReference type="PANTHER" id="PTHR43240:SF5">
    <property type="entry name" value="1,4-DIHYDROXY-2-NAPHTHOYL-COA THIOESTERASE 1"/>
    <property type="match status" value="1"/>
</dbReference>
<dbReference type="InterPro" id="IPR006683">
    <property type="entry name" value="Thioestr_dom"/>
</dbReference>
<dbReference type="EMBL" id="LVHI01000039">
    <property type="protein sequence ID" value="OAK51327.1"/>
    <property type="molecule type" value="Genomic_DNA"/>
</dbReference>
<accession>A0A177Y758</accession>
<comment type="caution">
    <text evidence="4">The sequence shown here is derived from an EMBL/GenBank/DDBJ whole genome shotgun (WGS) entry which is preliminary data.</text>
</comment>
<keyword evidence="5" id="KW-1185">Reference proteome</keyword>
<dbReference type="CDD" id="cd03443">
    <property type="entry name" value="PaaI_thioesterase"/>
    <property type="match status" value="1"/>
</dbReference>
<keyword evidence="2" id="KW-0378">Hydrolase</keyword>
<dbReference type="GO" id="GO:0061522">
    <property type="term" value="F:1,4-dihydroxy-2-naphthoyl-CoA thioesterase activity"/>
    <property type="evidence" value="ECO:0007669"/>
    <property type="project" value="TreeGrafter"/>
</dbReference>
<gene>
    <name evidence="4" type="ORF">A3K89_11985</name>
</gene>
<evidence type="ECO:0000259" key="3">
    <source>
        <dbReference type="Pfam" id="PF03061"/>
    </source>
</evidence>
<evidence type="ECO:0000256" key="2">
    <source>
        <dbReference type="ARBA" id="ARBA00022801"/>
    </source>
</evidence>
<dbReference type="InterPro" id="IPR003736">
    <property type="entry name" value="PAAI_dom"/>
</dbReference>
<dbReference type="Proteomes" id="UP000077519">
    <property type="component" value="Unassembled WGS sequence"/>
</dbReference>
<dbReference type="InterPro" id="IPR029069">
    <property type="entry name" value="HotDog_dom_sf"/>
</dbReference>
<evidence type="ECO:0000313" key="5">
    <source>
        <dbReference type="Proteomes" id="UP000077519"/>
    </source>
</evidence>
<dbReference type="SUPFAM" id="SSF54637">
    <property type="entry name" value="Thioesterase/thiol ester dehydrase-isomerase"/>
    <property type="match status" value="1"/>
</dbReference>
<proteinExistence type="inferred from homology"/>
<dbReference type="PANTHER" id="PTHR43240">
    <property type="entry name" value="1,4-DIHYDROXY-2-NAPHTHOYL-COA THIOESTERASE 1"/>
    <property type="match status" value="1"/>
</dbReference>
<sequence length="153" mass="15980">MSEPGPTVDAAVMASGDVAAITEVSSRGFDGAIGLEYTEVTADRVRARWDVTPSLHQPAGIMHGGVLCSVVESLASIGASVWLGNRGHVVGVNNNTDFLRASRSGTLSAEAVPVHRGRTQQLWRVDIVDEAGKAVAQGKVRLANIVDTAILGH</sequence>
<name>A0A177Y758_9NOCA</name>
<dbReference type="NCBIfam" id="TIGR00369">
    <property type="entry name" value="unchar_dom_1"/>
    <property type="match status" value="1"/>
</dbReference>
<dbReference type="AlphaFoldDB" id="A0A177Y758"/>
<feature type="domain" description="Thioesterase" evidence="3">
    <location>
        <begin position="60"/>
        <end position="134"/>
    </location>
</feature>
<dbReference type="Gene3D" id="3.10.129.10">
    <property type="entry name" value="Hotdog Thioesterase"/>
    <property type="match status" value="1"/>
</dbReference>
<organism evidence="4 5">
    <name type="scientific">Rhodococcoides kyotonense</name>
    <dbReference type="NCBI Taxonomy" id="398843"/>
    <lineage>
        <taxon>Bacteria</taxon>
        <taxon>Bacillati</taxon>
        <taxon>Actinomycetota</taxon>
        <taxon>Actinomycetes</taxon>
        <taxon>Mycobacteriales</taxon>
        <taxon>Nocardiaceae</taxon>
        <taxon>Rhodococcoides</taxon>
    </lineage>
</organism>
<evidence type="ECO:0000256" key="1">
    <source>
        <dbReference type="ARBA" id="ARBA00008324"/>
    </source>
</evidence>
<reference evidence="4 5" key="1">
    <citation type="submission" date="2016-03" db="EMBL/GenBank/DDBJ databases">
        <title>Genome sequence of Rhodococcus kyotonensis KB10.</title>
        <authorList>
            <person name="Jeong H."/>
            <person name="Hong C.E."/>
            <person name="Jo S.H."/>
            <person name="Park J.M."/>
        </authorList>
    </citation>
    <scope>NUCLEOTIDE SEQUENCE [LARGE SCALE GENOMIC DNA]</scope>
    <source>
        <strain evidence="4 5">KB10</strain>
    </source>
</reference>
<protein>
    <submittedName>
        <fullName evidence="4">Thioesterase</fullName>
    </submittedName>
</protein>
<dbReference type="GO" id="GO:0005829">
    <property type="term" value="C:cytosol"/>
    <property type="evidence" value="ECO:0007669"/>
    <property type="project" value="TreeGrafter"/>
</dbReference>
<evidence type="ECO:0000313" key="4">
    <source>
        <dbReference type="EMBL" id="OAK51327.1"/>
    </source>
</evidence>